<reference evidence="5" key="1">
    <citation type="journal article" date="2016" name="Nature">
        <title>The genome of the seagrass Zostera marina reveals angiosperm adaptation to the sea.</title>
        <authorList>
            <person name="Olsen J.L."/>
            <person name="Rouze P."/>
            <person name="Verhelst B."/>
            <person name="Lin Y.-C."/>
            <person name="Bayer T."/>
            <person name="Collen J."/>
            <person name="Dattolo E."/>
            <person name="De Paoli E."/>
            <person name="Dittami S."/>
            <person name="Maumus F."/>
            <person name="Michel G."/>
            <person name="Kersting A."/>
            <person name="Lauritano C."/>
            <person name="Lohaus R."/>
            <person name="Toepel M."/>
            <person name="Tonon T."/>
            <person name="Vanneste K."/>
            <person name="Amirebrahimi M."/>
            <person name="Brakel J."/>
            <person name="Bostroem C."/>
            <person name="Chovatia M."/>
            <person name="Grimwood J."/>
            <person name="Jenkins J.W."/>
            <person name="Jueterbock A."/>
            <person name="Mraz A."/>
            <person name="Stam W.T."/>
            <person name="Tice H."/>
            <person name="Bornberg-Bauer E."/>
            <person name="Green P.J."/>
            <person name="Pearson G.A."/>
            <person name="Procaccini G."/>
            <person name="Duarte C.M."/>
            <person name="Schmutz J."/>
            <person name="Reusch T.B.H."/>
            <person name="Van de Peer Y."/>
        </authorList>
    </citation>
    <scope>NUCLEOTIDE SEQUENCE [LARGE SCALE GENOMIC DNA]</scope>
    <source>
        <strain evidence="5">cv. Finnish</strain>
    </source>
</reference>
<dbReference type="Proteomes" id="UP000036987">
    <property type="component" value="Unassembled WGS sequence"/>
</dbReference>
<evidence type="ECO:0000259" key="3">
    <source>
        <dbReference type="Pfam" id="PF14432"/>
    </source>
</evidence>
<feature type="domain" description="DYW" evidence="3">
    <location>
        <begin position="427"/>
        <end position="519"/>
    </location>
</feature>
<dbReference type="AlphaFoldDB" id="A0A0K9PE73"/>
<evidence type="ECO:0000313" key="5">
    <source>
        <dbReference type="Proteomes" id="UP000036987"/>
    </source>
</evidence>
<name>A0A0K9PE73_ZOSMR</name>
<evidence type="ECO:0000256" key="1">
    <source>
        <dbReference type="ARBA" id="ARBA00022737"/>
    </source>
</evidence>
<dbReference type="FunFam" id="1.25.40.10:FF:000090">
    <property type="entry name" value="Pentatricopeptide repeat-containing protein, chloroplastic"/>
    <property type="match status" value="1"/>
</dbReference>
<dbReference type="InterPro" id="IPR032867">
    <property type="entry name" value="DYW_dom"/>
</dbReference>
<dbReference type="GO" id="GO:0009451">
    <property type="term" value="P:RNA modification"/>
    <property type="evidence" value="ECO:0007669"/>
    <property type="project" value="InterPro"/>
</dbReference>
<evidence type="ECO:0000256" key="2">
    <source>
        <dbReference type="PROSITE-ProRule" id="PRU00708"/>
    </source>
</evidence>
<dbReference type="PANTHER" id="PTHR47926">
    <property type="entry name" value="PENTATRICOPEPTIDE REPEAT-CONTAINING PROTEIN"/>
    <property type="match status" value="1"/>
</dbReference>
<feature type="repeat" description="PPR" evidence="2">
    <location>
        <begin position="212"/>
        <end position="246"/>
    </location>
</feature>
<evidence type="ECO:0000313" key="4">
    <source>
        <dbReference type="EMBL" id="KMZ67251.1"/>
    </source>
</evidence>
<keyword evidence="5" id="KW-1185">Reference proteome</keyword>
<gene>
    <name evidence="4" type="ORF">ZOSMA_270G00240</name>
</gene>
<dbReference type="Pfam" id="PF13041">
    <property type="entry name" value="PPR_2"/>
    <property type="match status" value="1"/>
</dbReference>
<accession>A0A0K9PE73</accession>
<dbReference type="PROSITE" id="PS51375">
    <property type="entry name" value="PPR"/>
    <property type="match status" value="2"/>
</dbReference>
<dbReference type="InterPro" id="IPR002885">
    <property type="entry name" value="PPR_rpt"/>
</dbReference>
<dbReference type="Pfam" id="PF20431">
    <property type="entry name" value="E_motif"/>
    <property type="match status" value="1"/>
</dbReference>
<feature type="repeat" description="PPR" evidence="2">
    <location>
        <begin position="111"/>
        <end position="145"/>
    </location>
</feature>
<proteinExistence type="predicted"/>
<protein>
    <recommendedName>
        <fullName evidence="3">DYW domain-containing protein</fullName>
    </recommendedName>
</protein>
<sequence>MSFPRLIQSSDEITNYVLLALLKGCGRLKALRHGKCVHGMILKHGFRSHLPIMTSVLDMYSNCFRLQEARKIFLEIERPDAIVINGMIAAYFRCYRPSDAVGLFYDSPSKDVGTWNSVLSGLVRISNNYEALRFFKQMVCVGEKSDVITLVTVLSACGSLAASCNARQIHGIVVKHGHEKHIPVGNAIIDMYAKVGEIEDAYIYFKNTELKNVITWTSLIVGYGKHGLGIEAIATFQQMVIAGFVPNKVTFVGILSACSHAGLVRQGLEIYRCMTEIYGIEPEMIHYGCVVDLLARYGQLEEAWKFITTMPVQPDSEMWTSFLSSCYFHKNKEFSKIAMEKLLELNPEDAGSYVLLSNVCSWIGDLEGVAKARRWIMNKGIVKTKAQTWIEIDRTVHGFESGGRSHPNYDIIVKYLGDLLERIKAVGYVPNIDIVVQNVDDNLKEEMIRNHSEKLAIGFGLINTKPGTRIVIVKNLRVCSDCHAAIGFISKMEGREIVARDSTRFHRFRDGKCSCREHW</sequence>
<dbReference type="Pfam" id="PF01535">
    <property type="entry name" value="PPR"/>
    <property type="match status" value="2"/>
</dbReference>
<dbReference type="OrthoDB" id="185373at2759"/>
<dbReference type="InterPro" id="IPR046848">
    <property type="entry name" value="E_motif"/>
</dbReference>
<dbReference type="GO" id="GO:0008270">
    <property type="term" value="F:zinc ion binding"/>
    <property type="evidence" value="ECO:0007669"/>
    <property type="project" value="InterPro"/>
</dbReference>
<dbReference type="InterPro" id="IPR046960">
    <property type="entry name" value="PPR_At4g14850-like_plant"/>
</dbReference>
<dbReference type="InterPro" id="IPR011990">
    <property type="entry name" value="TPR-like_helical_dom_sf"/>
</dbReference>
<dbReference type="OMA" id="CCSHKNL"/>
<dbReference type="Gene3D" id="1.25.40.10">
    <property type="entry name" value="Tetratricopeptide repeat domain"/>
    <property type="match status" value="3"/>
</dbReference>
<dbReference type="PANTHER" id="PTHR47926:SF423">
    <property type="entry name" value="REPEAT-CONTAINING PROTEIN, PUTATIVE-RELATED"/>
    <property type="match status" value="1"/>
</dbReference>
<dbReference type="GO" id="GO:0003723">
    <property type="term" value="F:RNA binding"/>
    <property type="evidence" value="ECO:0007669"/>
    <property type="project" value="InterPro"/>
</dbReference>
<dbReference type="Pfam" id="PF14432">
    <property type="entry name" value="DYW_deaminase"/>
    <property type="match status" value="1"/>
</dbReference>
<dbReference type="EMBL" id="LFYR01000916">
    <property type="protein sequence ID" value="KMZ67251.1"/>
    <property type="molecule type" value="Genomic_DNA"/>
</dbReference>
<dbReference type="NCBIfam" id="TIGR00756">
    <property type="entry name" value="PPR"/>
    <property type="match status" value="1"/>
</dbReference>
<organism evidence="4 5">
    <name type="scientific">Zostera marina</name>
    <name type="common">Eelgrass</name>
    <dbReference type="NCBI Taxonomy" id="29655"/>
    <lineage>
        <taxon>Eukaryota</taxon>
        <taxon>Viridiplantae</taxon>
        <taxon>Streptophyta</taxon>
        <taxon>Embryophyta</taxon>
        <taxon>Tracheophyta</taxon>
        <taxon>Spermatophyta</taxon>
        <taxon>Magnoliopsida</taxon>
        <taxon>Liliopsida</taxon>
        <taxon>Zosteraceae</taxon>
        <taxon>Zostera</taxon>
    </lineage>
</organism>
<comment type="caution">
    <text evidence="4">The sequence shown here is derived from an EMBL/GenBank/DDBJ whole genome shotgun (WGS) entry which is preliminary data.</text>
</comment>
<keyword evidence="1" id="KW-0677">Repeat</keyword>